<feature type="domain" description="Amidase" evidence="1">
    <location>
        <begin position="122"/>
        <end position="539"/>
    </location>
</feature>
<dbReference type="InterPro" id="IPR023631">
    <property type="entry name" value="Amidase_dom"/>
</dbReference>
<gene>
    <name evidence="2" type="ORF">ACFL27_26430</name>
</gene>
<dbReference type="PANTHER" id="PTHR11895:SF67">
    <property type="entry name" value="AMIDASE DOMAIN-CONTAINING PROTEIN"/>
    <property type="match status" value="1"/>
</dbReference>
<name>A0ABV6Z5L1_UNCC1</name>
<evidence type="ECO:0000259" key="1">
    <source>
        <dbReference type="Pfam" id="PF01425"/>
    </source>
</evidence>
<organism evidence="2 3">
    <name type="scientific">candidate division CSSED10-310 bacterium</name>
    <dbReference type="NCBI Taxonomy" id="2855610"/>
    <lineage>
        <taxon>Bacteria</taxon>
        <taxon>Bacteria division CSSED10-310</taxon>
    </lineage>
</organism>
<proteinExistence type="predicted"/>
<sequence length="563" mass="60620">MGYDLQSIKAPRMAGIGLRLFTNLVENDYANWVIMSKLLKDSGISSFRDLLIDEPPTLFPYSNPDQKTLPKKIQPVDLTSIPEKVPEGDESFRFATIDDFARAYREDGITPADVAQKVIQAIRQSNDRHPALRAIIAYKADDIEAQAQASSARFKAGKPLGIFDGVPVAIKDEVDQAHYPTTVGTKFLGKSAAVQDATTVARLRNAGALLIGKANMHEIGIGVTGFNPHHGTPRNPYNPGHYTGGSSSGPAAAVAAGLCPVALGADGGGSIRIPAAFCGLVGLKATFGRVSEHGAAPLCWSVAHIGPIAVSARDAALTYAVLAGPDPADRHTVAQPPVHLTKFEDQNLKGLKLGIYRPWFQHATSSVVQTCDTMVQHLAELGATIVDIEIPDLEASRVAHVITIVSEMAASMDRFHRKHLSDYGADVRINLALGRQLTNRDYIHAQRMRTRAMASCQAVLQKVDVVMTPATGCPAPAIPADAFPDGESNLAVLSEIMRYATLANLVGYPAISFPAGYDEHNLPIGIQALGRPWDEHLLLRLAGCAEQYVQRKKPQIFYSLLPK</sequence>
<dbReference type="Pfam" id="PF01425">
    <property type="entry name" value="Amidase"/>
    <property type="match status" value="1"/>
</dbReference>
<accession>A0ABV6Z5L1</accession>
<dbReference type="InterPro" id="IPR000120">
    <property type="entry name" value="Amidase"/>
</dbReference>
<comment type="caution">
    <text evidence="2">The sequence shown here is derived from an EMBL/GenBank/DDBJ whole genome shotgun (WGS) entry which is preliminary data.</text>
</comment>
<evidence type="ECO:0000313" key="2">
    <source>
        <dbReference type="EMBL" id="MFC1853736.1"/>
    </source>
</evidence>
<keyword evidence="3" id="KW-1185">Reference proteome</keyword>
<dbReference type="Gene3D" id="3.90.1300.10">
    <property type="entry name" value="Amidase signature (AS) domain"/>
    <property type="match status" value="1"/>
</dbReference>
<dbReference type="Proteomes" id="UP001594351">
    <property type="component" value="Unassembled WGS sequence"/>
</dbReference>
<dbReference type="InterPro" id="IPR036928">
    <property type="entry name" value="AS_sf"/>
</dbReference>
<reference evidence="2 3" key="1">
    <citation type="submission" date="2024-09" db="EMBL/GenBank/DDBJ databases">
        <title>Laminarin stimulates single cell rates of sulfate reduction while oxygen inhibits transcriptomic activity in coastal marine sediment.</title>
        <authorList>
            <person name="Lindsay M."/>
            <person name="Orcutt B."/>
            <person name="Emerson D."/>
            <person name="Stepanauskas R."/>
            <person name="D'Angelo T."/>
        </authorList>
    </citation>
    <scope>NUCLEOTIDE SEQUENCE [LARGE SCALE GENOMIC DNA]</scope>
    <source>
        <strain evidence="2">SAG AM-311-K15</strain>
    </source>
</reference>
<protein>
    <submittedName>
        <fullName evidence="2">Amidase</fullName>
    </submittedName>
</protein>
<dbReference type="PROSITE" id="PS00571">
    <property type="entry name" value="AMIDASES"/>
    <property type="match status" value="1"/>
</dbReference>
<dbReference type="InterPro" id="IPR020556">
    <property type="entry name" value="Amidase_CS"/>
</dbReference>
<evidence type="ECO:0000313" key="3">
    <source>
        <dbReference type="Proteomes" id="UP001594351"/>
    </source>
</evidence>
<dbReference type="PANTHER" id="PTHR11895">
    <property type="entry name" value="TRANSAMIDASE"/>
    <property type="match status" value="1"/>
</dbReference>
<dbReference type="SUPFAM" id="SSF75304">
    <property type="entry name" value="Amidase signature (AS) enzymes"/>
    <property type="match status" value="1"/>
</dbReference>
<dbReference type="EMBL" id="JBHPBY010000588">
    <property type="protein sequence ID" value="MFC1853736.1"/>
    <property type="molecule type" value="Genomic_DNA"/>
</dbReference>